<dbReference type="PANTHER" id="PTHR11455">
    <property type="entry name" value="CRYPTOCHROME"/>
    <property type="match status" value="1"/>
</dbReference>
<dbReference type="Gene3D" id="3.40.50.620">
    <property type="entry name" value="HUPs"/>
    <property type="match status" value="1"/>
</dbReference>
<sequence>MKIAIVIFRNNLRVKDNYALYNATKYNSVVLGLYSTQITKGENYNFKACQVYRQNFINETLLNLQEDLTNYGVNLSIVDDIQIALEKLSKQYEIKIYFDEEVGTYEKEFEDILKKYKHKSFFNQTMIEPFYFDYKKSFSHFRKKAQKQKILAPLKNPIKVKSIEFETKQLEIVDLKMPNFAIKFKAGESEALKRVKYYMQYIHSYKKTRNEMLGFDNSTKFSTYLSVGAISARTIYHELKQEEQRSFESESSYWIYFELLWRDFFYLVMYYSKNALFLKKALQDKDYNFKTTKSLINNFINANTHIDIIDASIVELKSTGWLSNRNRQLLANYLIKTLGIDFRIVAAFFESYLIDYNPASNYGNIAYQAFVGNDKTYRVFDVIRQSKQYGGRVYINKWLNKEEQEPNFDYKKMADEVKQTVYYIENSSQ</sequence>
<keyword evidence="2 4" id="KW-0285">Flavoprotein</keyword>
<dbReference type="InterPro" id="IPR006050">
    <property type="entry name" value="DNA_photolyase_N"/>
</dbReference>
<dbReference type="SUPFAM" id="SSF48173">
    <property type="entry name" value="Cryptochrome/photolyase FAD-binding domain"/>
    <property type="match status" value="1"/>
</dbReference>
<reference evidence="6 7" key="1">
    <citation type="submission" date="2018-02" db="EMBL/GenBank/DDBJ databases">
        <title>Subsurface microbial communities from deep shales in Ohio and West Virginia, USA.</title>
        <authorList>
            <person name="Wrighton K."/>
        </authorList>
    </citation>
    <scope>NUCLEOTIDE SEQUENCE [LARGE SCALE GENOMIC DNA]</scope>
    <source>
        <strain evidence="6 7">MARC-MIP3H16</strain>
    </source>
</reference>
<dbReference type="GO" id="GO:0003677">
    <property type="term" value="F:DNA binding"/>
    <property type="evidence" value="ECO:0007669"/>
    <property type="project" value="TreeGrafter"/>
</dbReference>
<dbReference type="InterPro" id="IPR002081">
    <property type="entry name" value="Cryptochrome/DNA_photolyase_1"/>
</dbReference>
<feature type="domain" description="Photolyase/cryptochrome alpha/beta" evidence="5">
    <location>
        <begin position="2"/>
        <end position="126"/>
    </location>
</feature>
<proteinExistence type="predicted"/>
<comment type="cofactor">
    <cofactor evidence="1">
        <name>(6R)-5,10-methylene-5,6,7,8-tetrahydrofolate</name>
        <dbReference type="ChEBI" id="CHEBI:15636"/>
    </cofactor>
</comment>
<dbReference type="PANTHER" id="PTHR11455:SF9">
    <property type="entry name" value="CRYPTOCHROME CIRCADIAN CLOCK 5 ISOFORM X1"/>
    <property type="match status" value="1"/>
</dbReference>
<evidence type="ECO:0000313" key="6">
    <source>
        <dbReference type="EMBL" id="PPK62650.1"/>
    </source>
</evidence>
<dbReference type="Gene3D" id="1.10.579.10">
    <property type="entry name" value="DNA Cyclobutane Dipyrimidine Photolyase, subunit A, domain 3"/>
    <property type="match status" value="1"/>
</dbReference>
<feature type="binding site" evidence="4">
    <location>
        <begin position="218"/>
        <end position="222"/>
    </location>
    <ligand>
        <name>FAD</name>
        <dbReference type="ChEBI" id="CHEBI:57692"/>
    </ligand>
</feature>
<feature type="binding site" evidence="4">
    <location>
        <begin position="258"/>
        <end position="265"/>
    </location>
    <ligand>
        <name>FAD</name>
        <dbReference type="ChEBI" id="CHEBI:57692"/>
    </ligand>
</feature>
<feature type="binding site" evidence="4">
    <location>
        <position position="205"/>
    </location>
    <ligand>
        <name>FAD</name>
        <dbReference type="ChEBI" id="CHEBI:57692"/>
    </ligand>
</feature>
<protein>
    <submittedName>
        <fullName evidence="6">Deoxyribodipyrimidine photo-lyase (Single-stranded DNA-specific)</fullName>
    </submittedName>
</protein>
<evidence type="ECO:0000259" key="5">
    <source>
        <dbReference type="PROSITE" id="PS51645"/>
    </source>
</evidence>
<dbReference type="EMBL" id="PTIW01000002">
    <property type="protein sequence ID" value="PPK62650.1"/>
    <property type="molecule type" value="Genomic_DNA"/>
</dbReference>
<keyword evidence="3 4" id="KW-0274">FAD</keyword>
<dbReference type="SUPFAM" id="SSF52425">
    <property type="entry name" value="Cryptochrome/photolyase, N-terminal domain"/>
    <property type="match status" value="1"/>
</dbReference>
<dbReference type="AlphaFoldDB" id="A0AB36ZYY9"/>
<dbReference type="GO" id="GO:0071949">
    <property type="term" value="F:FAD binding"/>
    <property type="evidence" value="ECO:0007669"/>
    <property type="project" value="TreeGrafter"/>
</dbReference>
<name>A0AB36ZYY9_9BACT</name>
<dbReference type="InterPro" id="IPR005101">
    <property type="entry name" value="Cryptochr/Photolyase_FAD-bd"/>
</dbReference>
<accession>A0AB36ZYY9</accession>
<evidence type="ECO:0000256" key="2">
    <source>
        <dbReference type="ARBA" id="ARBA00022630"/>
    </source>
</evidence>
<dbReference type="InterPro" id="IPR014729">
    <property type="entry name" value="Rossmann-like_a/b/a_fold"/>
</dbReference>
<dbReference type="Pfam" id="PF00875">
    <property type="entry name" value="DNA_photolyase"/>
    <property type="match status" value="1"/>
</dbReference>
<dbReference type="Gene3D" id="1.25.40.80">
    <property type="match status" value="1"/>
</dbReference>
<dbReference type="Pfam" id="PF03441">
    <property type="entry name" value="FAD_binding_7"/>
    <property type="match status" value="1"/>
</dbReference>
<gene>
    <name evidence="6" type="ORF">B0F89_10252</name>
</gene>
<comment type="cofactor">
    <cofactor evidence="4">
        <name>FAD</name>
        <dbReference type="ChEBI" id="CHEBI:57692"/>
    </cofactor>
    <text evidence="4">Binds 1 FAD per subunit.</text>
</comment>
<evidence type="ECO:0000256" key="1">
    <source>
        <dbReference type="ARBA" id="ARBA00001932"/>
    </source>
</evidence>
<dbReference type="Proteomes" id="UP000239861">
    <property type="component" value="Unassembled WGS sequence"/>
</dbReference>
<organism evidence="6 7">
    <name type="scientific">Malaciobacter marinus</name>
    <dbReference type="NCBI Taxonomy" id="505249"/>
    <lineage>
        <taxon>Bacteria</taxon>
        <taxon>Pseudomonadati</taxon>
        <taxon>Campylobacterota</taxon>
        <taxon>Epsilonproteobacteria</taxon>
        <taxon>Campylobacterales</taxon>
        <taxon>Arcobacteraceae</taxon>
        <taxon>Malaciobacter</taxon>
    </lineage>
</organism>
<dbReference type="InterPro" id="IPR036134">
    <property type="entry name" value="Crypto/Photolyase_FAD-like_sf"/>
</dbReference>
<evidence type="ECO:0000256" key="4">
    <source>
        <dbReference type="PIRSR" id="PIRSR602081-1"/>
    </source>
</evidence>
<dbReference type="InterPro" id="IPR036155">
    <property type="entry name" value="Crypto/Photolyase_N_sf"/>
</dbReference>
<evidence type="ECO:0000256" key="3">
    <source>
        <dbReference type="ARBA" id="ARBA00022827"/>
    </source>
</evidence>
<dbReference type="GO" id="GO:0003904">
    <property type="term" value="F:deoxyribodipyrimidine photo-lyase activity"/>
    <property type="evidence" value="ECO:0007669"/>
    <property type="project" value="TreeGrafter"/>
</dbReference>
<evidence type="ECO:0000313" key="7">
    <source>
        <dbReference type="Proteomes" id="UP000239861"/>
    </source>
</evidence>
<dbReference type="PROSITE" id="PS51645">
    <property type="entry name" value="PHR_CRY_ALPHA_BETA"/>
    <property type="match status" value="1"/>
</dbReference>
<comment type="caution">
    <text evidence="6">The sequence shown here is derived from an EMBL/GenBank/DDBJ whole genome shotgun (WGS) entry which is preliminary data.</text>
</comment>
<dbReference type="RefSeq" id="WP_104411691.1">
    <property type="nucleotide sequence ID" value="NZ_PTIW01000002.1"/>
</dbReference>